<reference evidence="3" key="2">
    <citation type="submission" date="2025-08" db="UniProtKB">
        <authorList>
            <consortium name="RefSeq"/>
        </authorList>
    </citation>
    <scope>IDENTIFICATION</scope>
    <source>
        <tissue evidence="3">Leaf</tissue>
    </source>
</reference>
<dbReference type="PANTHER" id="PTHR33116">
    <property type="entry name" value="REVERSE TRANSCRIPTASE ZINC-BINDING DOMAIN-CONTAINING PROTEIN-RELATED-RELATED"/>
    <property type="match status" value="1"/>
</dbReference>
<feature type="domain" description="Reverse transcriptase" evidence="1">
    <location>
        <begin position="1"/>
        <end position="211"/>
    </location>
</feature>
<dbReference type="KEGG" id="soe:110804481"/>
<dbReference type="AlphaFoldDB" id="A0A9R0JDY8"/>
<dbReference type="Gene3D" id="3.30.420.10">
    <property type="entry name" value="Ribonuclease H-like superfamily/Ribonuclease H"/>
    <property type="match status" value="1"/>
</dbReference>
<dbReference type="PROSITE" id="PS50878">
    <property type="entry name" value="RT_POL"/>
    <property type="match status" value="1"/>
</dbReference>
<dbReference type="InterPro" id="IPR044730">
    <property type="entry name" value="RNase_H-like_dom_plant"/>
</dbReference>
<dbReference type="GeneID" id="110804481"/>
<dbReference type="InterPro" id="IPR026960">
    <property type="entry name" value="RVT-Znf"/>
</dbReference>
<dbReference type="InterPro" id="IPR012337">
    <property type="entry name" value="RNaseH-like_sf"/>
</dbReference>
<proteinExistence type="predicted"/>
<protein>
    <recommendedName>
        <fullName evidence="1">Reverse transcriptase domain-containing protein</fullName>
    </recommendedName>
</protein>
<dbReference type="Pfam" id="PF13966">
    <property type="entry name" value="zf-RVT"/>
    <property type="match status" value="1"/>
</dbReference>
<dbReference type="InterPro" id="IPR000477">
    <property type="entry name" value="RT_dom"/>
</dbReference>
<dbReference type="Pfam" id="PF13456">
    <property type="entry name" value="RVT_3"/>
    <property type="match status" value="1"/>
</dbReference>
<evidence type="ECO:0000259" key="1">
    <source>
        <dbReference type="PROSITE" id="PS50878"/>
    </source>
</evidence>
<dbReference type="CDD" id="cd06222">
    <property type="entry name" value="RNase_H_like"/>
    <property type="match status" value="1"/>
</dbReference>
<dbReference type="SUPFAM" id="SSF56672">
    <property type="entry name" value="DNA/RNA polymerases"/>
    <property type="match status" value="1"/>
</dbReference>
<dbReference type="GO" id="GO:0004523">
    <property type="term" value="F:RNA-DNA hybrid ribonuclease activity"/>
    <property type="evidence" value="ECO:0007669"/>
    <property type="project" value="InterPro"/>
</dbReference>
<name>A0A9R0JDY8_SPIOL</name>
<dbReference type="CDD" id="cd01650">
    <property type="entry name" value="RT_nLTR_like"/>
    <property type="match status" value="1"/>
</dbReference>
<evidence type="ECO:0000313" key="2">
    <source>
        <dbReference type="Proteomes" id="UP000813463"/>
    </source>
</evidence>
<dbReference type="InterPro" id="IPR036397">
    <property type="entry name" value="RNaseH_sf"/>
</dbReference>
<dbReference type="GO" id="GO:0003676">
    <property type="term" value="F:nucleic acid binding"/>
    <property type="evidence" value="ECO:0007669"/>
    <property type="project" value="InterPro"/>
</dbReference>
<dbReference type="Pfam" id="PF00078">
    <property type="entry name" value="RVT_1"/>
    <property type="match status" value="1"/>
</dbReference>
<sequence>MSSLKSETHNAFVPGRLMSDDCLLAHELITFVNNCRNRKKCYAAIKLDMNKAYDRVRWDFLFTALACFGFPPYWIHIIRQCVSTVSYQVLVNGDPTTSFLPCCGLRQGDPLSPYLFVLCMEVFSASLRLAERQQLLHGIYISRNAPPVSHLFFADDSLLFLEVSPAACQHVSLVLDQFSKLSGQLVNYQKLFVKFSPNTPDDYRDFLSTSLRLGHRPHLGKYLCVQVDLGRSKTSTFNELVDKIARRISNFASLRLSAAAKLVLINFVLVASISHVLSDFKIPQSICDRIDQLCLRFWWRSSPSTSGIALRPASLLHLPKGMGGLGIRNMSCFNQALLARQGWRLIHHPQLLLARIYKAKYPGLFVPGSSPSTRPSWGCRGIMAGNQVLSQGLAWKVGSGARVRITLDSWVPNVQVSFKDFVLVSVYPTHVSSLINPRSDAWDVYVILKSAYVTLVDKGLYSASHLPSIPVSWWKRFWGLHILPKFKIFVWKLLNNALPIAALLQARGFPLDPQCCFCHSASESVDHLFCCCPLVRAWWPTSLGGSLLPRPSPGMFSSWCADMISRFSSPGMPQLLLGSFLVALWSCWVVRNDIRFRGSSFSEAALSVVFDSWSARLKDVVGFGSSPRFHQSVSRPQSPSPLLFSGGLQGFSSPQHVVRLVFDGSWIPVSNQAGAGWTFTDSVSFVSLGGGARACIVDSPLHAELRACVLGLQVAMKRGFFSLLIFTDSTTLVRLLQRLFPPPVSISWSLAEVRRLLASLHSFTICKVPRSMVSDAHVLAGQARRRQIISLSF</sequence>
<dbReference type="PANTHER" id="PTHR33116:SF78">
    <property type="entry name" value="OS12G0587133 PROTEIN"/>
    <property type="match status" value="1"/>
</dbReference>
<gene>
    <name evidence="3" type="primary">LOC110804481</name>
</gene>
<keyword evidence="2" id="KW-1185">Reference proteome</keyword>
<accession>A0A9R0JDY8</accession>
<reference evidence="2" key="1">
    <citation type="journal article" date="2021" name="Nat. Commun.">
        <title>Genomic analyses provide insights into spinach domestication and the genetic basis of agronomic traits.</title>
        <authorList>
            <person name="Cai X."/>
            <person name="Sun X."/>
            <person name="Xu C."/>
            <person name="Sun H."/>
            <person name="Wang X."/>
            <person name="Ge C."/>
            <person name="Zhang Z."/>
            <person name="Wang Q."/>
            <person name="Fei Z."/>
            <person name="Jiao C."/>
            <person name="Wang Q."/>
        </authorList>
    </citation>
    <scope>NUCLEOTIDE SEQUENCE [LARGE SCALE GENOMIC DNA]</scope>
    <source>
        <strain evidence="2">cv. Varoflay</strain>
    </source>
</reference>
<dbReference type="SUPFAM" id="SSF53098">
    <property type="entry name" value="Ribonuclease H-like"/>
    <property type="match status" value="1"/>
</dbReference>
<dbReference type="InterPro" id="IPR043502">
    <property type="entry name" value="DNA/RNA_pol_sf"/>
</dbReference>
<dbReference type="InterPro" id="IPR002156">
    <property type="entry name" value="RNaseH_domain"/>
</dbReference>
<dbReference type="Proteomes" id="UP000813463">
    <property type="component" value="Chromosome 2"/>
</dbReference>
<organism evidence="2 3">
    <name type="scientific">Spinacia oleracea</name>
    <name type="common">Spinach</name>
    <dbReference type="NCBI Taxonomy" id="3562"/>
    <lineage>
        <taxon>Eukaryota</taxon>
        <taxon>Viridiplantae</taxon>
        <taxon>Streptophyta</taxon>
        <taxon>Embryophyta</taxon>
        <taxon>Tracheophyta</taxon>
        <taxon>Spermatophyta</taxon>
        <taxon>Magnoliopsida</taxon>
        <taxon>eudicotyledons</taxon>
        <taxon>Gunneridae</taxon>
        <taxon>Pentapetalae</taxon>
        <taxon>Caryophyllales</taxon>
        <taxon>Chenopodiaceae</taxon>
        <taxon>Chenopodioideae</taxon>
        <taxon>Anserineae</taxon>
        <taxon>Spinacia</taxon>
    </lineage>
</organism>
<evidence type="ECO:0000313" key="3">
    <source>
        <dbReference type="RefSeq" id="XP_021865771.2"/>
    </source>
</evidence>
<dbReference type="RefSeq" id="XP_021865771.2">
    <property type="nucleotide sequence ID" value="XM_022010079.2"/>
</dbReference>